<evidence type="ECO:0000256" key="3">
    <source>
        <dbReference type="ARBA" id="ARBA00022908"/>
    </source>
</evidence>
<protein>
    <submittedName>
        <fullName evidence="9">Integrase</fullName>
    </submittedName>
</protein>
<dbReference type="InterPro" id="IPR002104">
    <property type="entry name" value="Integrase_catalytic"/>
</dbReference>
<dbReference type="STRING" id="1796616.A4V09_17900"/>
<keyword evidence="5" id="KW-0233">DNA recombination</keyword>
<dbReference type="InterPro" id="IPR013762">
    <property type="entry name" value="Integrase-like_cat_sf"/>
</dbReference>
<dbReference type="AlphaFoldDB" id="A0A1C7IIL4"/>
<dbReference type="GO" id="GO:0015074">
    <property type="term" value="P:DNA integration"/>
    <property type="evidence" value="ECO:0007669"/>
    <property type="project" value="UniProtKB-KW"/>
</dbReference>
<dbReference type="KEGG" id="byl:A4V09_17900"/>
<dbReference type="InterPro" id="IPR044068">
    <property type="entry name" value="CB"/>
</dbReference>
<organism evidence="9 10">
    <name type="scientific">Blautia pseudococcoides</name>
    <dbReference type="NCBI Taxonomy" id="1796616"/>
    <lineage>
        <taxon>Bacteria</taxon>
        <taxon>Bacillati</taxon>
        <taxon>Bacillota</taxon>
        <taxon>Clostridia</taxon>
        <taxon>Lachnospirales</taxon>
        <taxon>Lachnospiraceae</taxon>
        <taxon>Blautia</taxon>
    </lineage>
</organism>
<dbReference type="PANTHER" id="PTHR30349:SF89">
    <property type="entry name" value="INTEGRASE_RECOMBINASE"/>
    <property type="match status" value="1"/>
</dbReference>
<dbReference type="PROSITE" id="PS51898">
    <property type="entry name" value="TYR_RECOMBINASE"/>
    <property type="match status" value="1"/>
</dbReference>
<comment type="function">
    <text evidence="1">Site-specific tyrosine recombinase, which acts by catalyzing the cutting and rejoining of the recombining DNA molecules.</text>
</comment>
<dbReference type="Pfam" id="PF00589">
    <property type="entry name" value="Phage_integrase"/>
    <property type="match status" value="1"/>
</dbReference>
<dbReference type="RefSeq" id="WP_084043806.1">
    <property type="nucleotide sequence ID" value="NZ_CP015405.2"/>
</dbReference>
<dbReference type="Gene3D" id="1.10.150.130">
    <property type="match status" value="1"/>
</dbReference>
<evidence type="ECO:0000256" key="5">
    <source>
        <dbReference type="ARBA" id="ARBA00023172"/>
    </source>
</evidence>
<evidence type="ECO:0000256" key="4">
    <source>
        <dbReference type="ARBA" id="ARBA00023125"/>
    </source>
</evidence>
<keyword evidence="4 6" id="KW-0238">DNA-binding</keyword>
<evidence type="ECO:0000256" key="1">
    <source>
        <dbReference type="ARBA" id="ARBA00003283"/>
    </source>
</evidence>
<evidence type="ECO:0000313" key="9">
    <source>
        <dbReference type="EMBL" id="ANU78743.2"/>
    </source>
</evidence>
<dbReference type="Proteomes" id="UP000092574">
    <property type="component" value="Chromosome"/>
</dbReference>
<dbReference type="GO" id="GO:0006310">
    <property type="term" value="P:DNA recombination"/>
    <property type="evidence" value="ECO:0007669"/>
    <property type="project" value="UniProtKB-KW"/>
</dbReference>
<comment type="similarity">
    <text evidence="2">Belongs to the 'phage' integrase family.</text>
</comment>
<keyword evidence="3" id="KW-0229">DNA integration</keyword>
<dbReference type="Pfam" id="PF02899">
    <property type="entry name" value="Phage_int_SAM_1"/>
    <property type="match status" value="1"/>
</dbReference>
<feature type="domain" description="Core-binding (CB)" evidence="8">
    <location>
        <begin position="12"/>
        <end position="90"/>
    </location>
</feature>
<dbReference type="SUPFAM" id="SSF56349">
    <property type="entry name" value="DNA breaking-rejoining enzymes"/>
    <property type="match status" value="1"/>
</dbReference>
<reference evidence="9" key="1">
    <citation type="submission" date="2017-04" db="EMBL/GenBank/DDBJ databases">
        <title>Complete Genome Sequences of Twelve Strains of a Stable Defined Moderately Diverse Mouse Microbiota 2 (sDMDMm2).</title>
        <authorList>
            <person name="Uchimura Y."/>
            <person name="Wyss M."/>
            <person name="Brugiroux S."/>
            <person name="Limenitakis J.P."/>
            <person name="Stecher B."/>
            <person name="McCoy K.D."/>
            <person name="Macpherson A.J."/>
        </authorList>
    </citation>
    <scope>NUCLEOTIDE SEQUENCE</scope>
    <source>
        <strain evidence="9">YL58</strain>
    </source>
</reference>
<evidence type="ECO:0000256" key="2">
    <source>
        <dbReference type="ARBA" id="ARBA00008857"/>
    </source>
</evidence>
<evidence type="ECO:0000259" key="8">
    <source>
        <dbReference type="PROSITE" id="PS51900"/>
    </source>
</evidence>
<sequence length="290" mass="33647">MECRNAAATFQMDEDGLVKGYENYLLREERSRNTIVKYVHDLRSYFMFLQGETVTKESLLCWKEKLTQSYLPASVNSMLAAVNGFLEWVGYPQYRVKPLKIQKEIFTKPEKELSREEYIRLVNAAEQKQNRRLALILQTICSTGIRVSELQFVTLETVKAGRTIVDCKGKKRTIFLPRTLSRALQVYCREQGIKKGVVFCTKNGRPLDRSNIWRDMKNLCCSAGVEPEKVFPHNLRHLFARTYYRMEKDLSRLADLLGHSSVTTTRIYTMESGVEHARQVDRMGLVVLRT</sequence>
<dbReference type="EMBL" id="CP015405">
    <property type="protein sequence ID" value="ANU78743.2"/>
    <property type="molecule type" value="Genomic_DNA"/>
</dbReference>
<dbReference type="Gene3D" id="1.10.443.10">
    <property type="entry name" value="Intergrase catalytic core"/>
    <property type="match status" value="1"/>
</dbReference>
<dbReference type="InterPro" id="IPR011010">
    <property type="entry name" value="DNA_brk_join_enz"/>
</dbReference>
<dbReference type="PROSITE" id="PS51900">
    <property type="entry name" value="CB"/>
    <property type="match status" value="1"/>
</dbReference>
<evidence type="ECO:0000313" key="10">
    <source>
        <dbReference type="Proteomes" id="UP000092574"/>
    </source>
</evidence>
<keyword evidence="10" id="KW-1185">Reference proteome</keyword>
<evidence type="ECO:0000256" key="6">
    <source>
        <dbReference type="PROSITE-ProRule" id="PRU01248"/>
    </source>
</evidence>
<name>A0A1C7IIL4_9FIRM</name>
<dbReference type="InterPro" id="IPR004107">
    <property type="entry name" value="Integrase_SAM-like_N"/>
</dbReference>
<gene>
    <name evidence="9" type="ORF">A4V09_17900</name>
</gene>
<dbReference type="InterPro" id="IPR010998">
    <property type="entry name" value="Integrase_recombinase_N"/>
</dbReference>
<proteinExistence type="inferred from homology"/>
<dbReference type="GO" id="GO:0003677">
    <property type="term" value="F:DNA binding"/>
    <property type="evidence" value="ECO:0007669"/>
    <property type="project" value="UniProtKB-UniRule"/>
</dbReference>
<dbReference type="InterPro" id="IPR050090">
    <property type="entry name" value="Tyrosine_recombinase_XerCD"/>
</dbReference>
<accession>A0A1C7IIL4</accession>
<feature type="domain" description="Tyr recombinase" evidence="7">
    <location>
        <begin position="108"/>
        <end position="282"/>
    </location>
</feature>
<evidence type="ECO:0000259" key="7">
    <source>
        <dbReference type="PROSITE" id="PS51898"/>
    </source>
</evidence>
<dbReference type="PANTHER" id="PTHR30349">
    <property type="entry name" value="PHAGE INTEGRASE-RELATED"/>
    <property type="match status" value="1"/>
</dbReference>